<keyword evidence="1" id="KW-1133">Transmembrane helix</keyword>
<reference evidence="3" key="2">
    <citation type="journal article" date="2018" name="Nat. Commun.">
        <title>Tailed giant Tupanvirus possesses the most complete translational apparatus of the known virosphere.</title>
        <authorList>
            <person name="Abrahao J."/>
            <person name="Silva L."/>
            <person name="Silva L.S."/>
            <person name="Khalil J.Y.B."/>
            <person name="Rodrigues R."/>
            <person name="Arantes T."/>
            <person name="Assis F."/>
            <person name="Boratto P."/>
            <person name="Andrade M."/>
            <person name="Kroon E.G."/>
            <person name="Ribeiro B."/>
            <person name="Bergier I."/>
            <person name="Seligmann H."/>
            <person name="Ghigo E."/>
            <person name="Colson P."/>
            <person name="Levasseur A."/>
            <person name="Kroemer G."/>
            <person name="Raoult D."/>
            <person name="La Scola B."/>
        </authorList>
    </citation>
    <scope>NUCLEOTIDE SEQUENCE [LARGE SCALE GENOMIC DNA]</scope>
    <source>
        <strain evidence="3">Soda lake</strain>
    </source>
</reference>
<dbReference type="GeneID" id="80519315"/>
<organism evidence="3">
    <name type="scientific">Tupanvirus soda lake</name>
    <dbReference type="NCBI Taxonomy" id="2126985"/>
    <lineage>
        <taxon>Viruses</taxon>
        <taxon>Varidnaviria</taxon>
        <taxon>Bamfordvirae</taxon>
        <taxon>Nucleocytoviricota</taxon>
        <taxon>Megaviricetes</taxon>
        <taxon>Imitervirales</taxon>
        <taxon>Mimiviridae</taxon>
        <taxon>Megamimivirinae</taxon>
        <taxon>Tupanvirus</taxon>
        <taxon>Tupanvirus salinum</taxon>
    </lineage>
</organism>
<feature type="transmembrane region" description="Helical" evidence="1">
    <location>
        <begin position="75"/>
        <end position="100"/>
    </location>
</feature>
<sequence length="103" mass="11585">MGFLFKTDTKQKKALMAIIIIFIILVVILLFGIIGYKYFFGMSWTDAIFNTSITASTLGIAPHERTNAEKIFTSIYAIVSGIFFVTTISTIIAYIFSLYFSND</sequence>
<evidence type="ECO:0000259" key="2">
    <source>
        <dbReference type="Pfam" id="PF07885"/>
    </source>
</evidence>
<keyword evidence="1" id="KW-0472">Membrane</keyword>
<name>A0A6N1NXB5_9VIRU</name>
<evidence type="ECO:0000313" key="3">
    <source>
        <dbReference type="EMBL" id="QKU35868.1"/>
    </source>
</evidence>
<dbReference type="SUPFAM" id="SSF81324">
    <property type="entry name" value="Voltage-gated potassium channels"/>
    <property type="match status" value="1"/>
</dbReference>
<proteinExistence type="predicted"/>
<keyword evidence="1" id="KW-0812">Transmembrane</keyword>
<dbReference type="Gene3D" id="1.10.287.70">
    <property type="match status" value="1"/>
</dbReference>
<reference evidence="3" key="1">
    <citation type="submission" date="2017-01" db="EMBL/GenBank/DDBJ databases">
        <authorList>
            <person name="Assis F.L."/>
            <person name="Abrahao J.S."/>
            <person name="Silva L."/>
            <person name="Khalil J.B."/>
            <person name="Rodrigues R."/>
            <person name="Silva L.S."/>
            <person name="Arantes T."/>
            <person name="Boratto P."/>
            <person name="Andrade M."/>
            <person name="Kroon E.G."/>
            <person name="Ribeiro B."/>
            <person name="Bergier I."/>
            <person name="Seligmann H."/>
            <person name="Ghigo E."/>
            <person name="Colson P."/>
            <person name="Levasseur A."/>
            <person name="Raoult D."/>
            <person name="Scola B.L."/>
        </authorList>
    </citation>
    <scope>NUCLEOTIDE SEQUENCE</scope>
    <source>
        <strain evidence="3">Soda lake</strain>
    </source>
</reference>
<dbReference type="KEGG" id="vg:80519315"/>
<feature type="transmembrane region" description="Helical" evidence="1">
    <location>
        <begin position="14"/>
        <end position="36"/>
    </location>
</feature>
<dbReference type="GO" id="GO:0034220">
    <property type="term" value="P:monoatomic ion transmembrane transport"/>
    <property type="evidence" value="ECO:0007669"/>
    <property type="project" value="UniProtKB-KW"/>
</dbReference>
<keyword evidence="3" id="KW-0407">Ion channel</keyword>
<protein>
    <submittedName>
        <fullName evidence="3">Putative potassium channel protein</fullName>
    </submittedName>
</protein>
<dbReference type="Pfam" id="PF07885">
    <property type="entry name" value="Ion_trans_2"/>
    <property type="match status" value="1"/>
</dbReference>
<accession>A0A6N1NXB5</accession>
<keyword evidence="3" id="KW-0813">Transport</keyword>
<evidence type="ECO:0000256" key="1">
    <source>
        <dbReference type="SAM" id="Phobius"/>
    </source>
</evidence>
<dbReference type="InterPro" id="IPR013099">
    <property type="entry name" value="K_chnl_dom"/>
</dbReference>
<feature type="domain" description="Potassium channel" evidence="2">
    <location>
        <begin position="23"/>
        <end position="96"/>
    </location>
</feature>
<keyword evidence="3" id="KW-0406">Ion transport</keyword>
<dbReference type="RefSeq" id="YP_010782551.1">
    <property type="nucleotide sequence ID" value="NC_075039.1"/>
</dbReference>
<dbReference type="EMBL" id="KY523104">
    <property type="protein sequence ID" value="QKU35868.1"/>
    <property type="molecule type" value="Genomic_DNA"/>
</dbReference>